<dbReference type="Proteomes" id="UP000075455">
    <property type="component" value="Unassembled WGS sequence"/>
</dbReference>
<dbReference type="PANTHER" id="PTHR36836">
    <property type="entry name" value="COLANIC ACID BIOSYNTHESIS PROTEIN WCAK"/>
    <property type="match status" value="1"/>
</dbReference>
<dbReference type="InterPro" id="IPR007345">
    <property type="entry name" value="Polysacch_pyruvyl_Trfase"/>
</dbReference>
<dbReference type="InterPro" id="IPR019896">
    <property type="entry name" value="Polysacch_pyruvyl_Trfase_CsaB"/>
</dbReference>
<dbReference type="SUPFAM" id="SSF53756">
    <property type="entry name" value="UDP-Glycosyltransferase/glycogen phosphorylase"/>
    <property type="match status" value="1"/>
</dbReference>
<protein>
    <recommendedName>
        <fullName evidence="1">Polysaccharide pyruvyl transferase domain-containing protein</fullName>
    </recommendedName>
</protein>
<evidence type="ECO:0000313" key="2">
    <source>
        <dbReference type="EMBL" id="KYD16956.1"/>
    </source>
</evidence>
<accession>A0A150LXW6</accession>
<feature type="domain" description="Polysaccharide pyruvyl transferase" evidence="1">
    <location>
        <begin position="32"/>
        <end position="319"/>
    </location>
</feature>
<dbReference type="PATRIC" id="fig|81408.3.peg.2771"/>
<evidence type="ECO:0000313" key="3">
    <source>
        <dbReference type="Proteomes" id="UP000075455"/>
    </source>
</evidence>
<dbReference type="AlphaFoldDB" id="A0A150LXW6"/>
<organism evidence="2 3">
    <name type="scientific">Saccharococcus caldoxylosilyticus</name>
    <dbReference type="NCBI Taxonomy" id="81408"/>
    <lineage>
        <taxon>Bacteria</taxon>
        <taxon>Bacillati</taxon>
        <taxon>Bacillota</taxon>
        <taxon>Bacilli</taxon>
        <taxon>Bacillales</taxon>
        <taxon>Anoxybacillaceae</taxon>
        <taxon>Saccharococcus</taxon>
    </lineage>
</organism>
<reference evidence="2 3" key="1">
    <citation type="submission" date="2016-01" db="EMBL/GenBank/DDBJ databases">
        <title>Draft Genome Sequences of Seven Thermophilic Sporeformers Isolated from Foods.</title>
        <authorList>
            <person name="Berendsen E.M."/>
            <person name="Wells-Bennik M.H."/>
            <person name="Krawcyk A.O."/>
            <person name="De Jong A."/>
            <person name="Holsappel S."/>
            <person name="Eijlander R.T."/>
            <person name="Kuipers O.P."/>
        </authorList>
    </citation>
    <scope>NUCLEOTIDE SEQUENCE [LARGE SCALE GENOMIC DNA]</scope>
    <source>
        <strain evidence="2 3">B4119</strain>
    </source>
</reference>
<evidence type="ECO:0000259" key="1">
    <source>
        <dbReference type="Pfam" id="PF04230"/>
    </source>
</evidence>
<name>A0A150LXW6_9BACL</name>
<gene>
    <name evidence="2" type="ORF">B4119_3654</name>
</gene>
<dbReference type="EMBL" id="LQYS01000027">
    <property type="protein sequence ID" value="KYD16956.1"/>
    <property type="molecule type" value="Genomic_DNA"/>
</dbReference>
<comment type="caution">
    <text evidence="2">The sequence shown here is derived from an EMBL/GenBank/DDBJ whole genome shotgun (WGS) entry which is preliminary data.</text>
</comment>
<dbReference type="eggNOG" id="COG2327">
    <property type="taxonomic scope" value="Bacteria"/>
</dbReference>
<dbReference type="Pfam" id="PF04230">
    <property type="entry name" value="PS_pyruv_trans"/>
    <property type="match status" value="1"/>
</dbReference>
<dbReference type="STRING" id="81408.B4119_3654"/>
<dbReference type="PANTHER" id="PTHR36836:SF1">
    <property type="entry name" value="COLANIC ACID BIOSYNTHESIS PROTEIN WCAK"/>
    <property type="match status" value="1"/>
</dbReference>
<sequence length="389" mass="44507">MAEIIFKKKRYWIEGGNVSLKIVISGFYGLGNTGDEAILEAIIDNLRAELDHPEITVFSLSPEKTAKTHNVKSVYRGWRHDNRKKIKALREADLLISGGGGLLQDTYPTRFLFGPLPYYLLIVFLAKLCGTKVMFFSQGIGPVNTTWGKILMKVFANMADFITVRDQYSKELLHKLGVTKPETVVTADIVFAFKHKVDDACFDSLPLKGDEKLVAVSVRPWFHHEEYYSQLAEALDRLIEEETITPVFVPMEGHHDVRASKQVIEKMKRKDACHLLGPDFTPNQYLHFISRCRMTIGMRLHSLIFSALTGVPHIGISYDKKVESLLKRSGMWEYSFRLGEIDVERLIANSKYVLSHRDQLSEMVQKNAESMRKDAMENIRLLKEKFLVH</sequence>
<dbReference type="NCBIfam" id="TIGR03609">
    <property type="entry name" value="S_layer_CsaB"/>
    <property type="match status" value="1"/>
</dbReference>
<proteinExistence type="predicted"/>